<keyword evidence="2" id="KW-1185">Reference proteome</keyword>
<organism evidence="1 2">
    <name type="scientific">Chungangia koreensis</name>
    <dbReference type="NCBI Taxonomy" id="752657"/>
    <lineage>
        <taxon>Bacteria</taxon>
        <taxon>Bacillati</taxon>
        <taxon>Bacillota</taxon>
        <taxon>Bacilli</taxon>
        <taxon>Lactobacillales</taxon>
        <taxon>Chungangia</taxon>
    </lineage>
</organism>
<sequence>MNLMKELEGFLQKEPIHNLSDLLTGMAENIGSTDPYLRDQLIYRSYYHLIFDGHLKEQELHQLMKTMLEEDFFHHRLGEQNTDSVFRRSFSALVIALLIEYDFIHHVFEQGEIENAADQAIHYMMNEQDYRGYVDDKGWAHAVAHCADVLDAMAKHPMFTNIERLLTAIEVPLFSRHAFTDDEEERLAIPVLSLLMYKQAEVEISSWLSRLIDRTERHLQEQRGAIESYRVQYTIKNFLKALYFSLKFKDQSPVLQNEINKQLMKWSHF</sequence>
<dbReference type="RefSeq" id="WP_378152741.1">
    <property type="nucleotide sequence ID" value="NZ_JBHSEC010000005.1"/>
</dbReference>
<protein>
    <submittedName>
        <fullName evidence="1">DUF2785 domain-containing protein</fullName>
    </submittedName>
</protein>
<dbReference type="EMBL" id="JBHSEC010000005">
    <property type="protein sequence ID" value="MFC4409700.1"/>
    <property type="molecule type" value="Genomic_DNA"/>
</dbReference>
<name>A0ABV8X6J2_9LACT</name>
<gene>
    <name evidence="1" type="ORF">ACFOZY_04535</name>
</gene>
<dbReference type="InterPro" id="IPR021247">
    <property type="entry name" value="DUF2785"/>
</dbReference>
<comment type="caution">
    <text evidence="1">The sequence shown here is derived from an EMBL/GenBank/DDBJ whole genome shotgun (WGS) entry which is preliminary data.</text>
</comment>
<dbReference type="Pfam" id="PF10978">
    <property type="entry name" value="DUF2785"/>
    <property type="match status" value="1"/>
</dbReference>
<accession>A0ABV8X6J2</accession>
<evidence type="ECO:0000313" key="1">
    <source>
        <dbReference type="EMBL" id="MFC4409700.1"/>
    </source>
</evidence>
<proteinExistence type="predicted"/>
<dbReference type="Proteomes" id="UP001595817">
    <property type="component" value="Unassembled WGS sequence"/>
</dbReference>
<reference evidence="2" key="1">
    <citation type="journal article" date="2019" name="Int. J. Syst. Evol. Microbiol.">
        <title>The Global Catalogue of Microorganisms (GCM) 10K type strain sequencing project: providing services to taxonomists for standard genome sequencing and annotation.</title>
        <authorList>
            <consortium name="The Broad Institute Genomics Platform"/>
            <consortium name="The Broad Institute Genome Sequencing Center for Infectious Disease"/>
            <person name="Wu L."/>
            <person name="Ma J."/>
        </authorList>
    </citation>
    <scope>NUCLEOTIDE SEQUENCE [LARGE SCALE GENOMIC DNA]</scope>
    <source>
        <strain evidence="2">CCUG 59778</strain>
    </source>
</reference>
<evidence type="ECO:0000313" key="2">
    <source>
        <dbReference type="Proteomes" id="UP001595817"/>
    </source>
</evidence>